<evidence type="ECO:0000313" key="2">
    <source>
        <dbReference type="Proteomes" id="UP000887565"/>
    </source>
</evidence>
<sequence>MRKIDNDKFMTKGGVLKEKLYTYTTDIKMNFYNNFYIRTFLCISTVLLIPALYMIHSKAMKNEDFISSRSKRESNDSSSHANDIKKLSVDVINDIYRKINATEEALAAFKANKKTMIHSYKIVCKEVDSKNDNRTYSGNMEYWKWPPMGNTMKKPEIL</sequence>
<evidence type="ECO:0000313" key="3">
    <source>
        <dbReference type="WBParaSite" id="nRc.2.0.1.t23567-RA"/>
    </source>
</evidence>
<keyword evidence="2" id="KW-1185">Reference proteome</keyword>
<proteinExistence type="predicted"/>
<dbReference type="AlphaFoldDB" id="A0A915JBN4"/>
<reference evidence="3" key="1">
    <citation type="submission" date="2022-11" db="UniProtKB">
        <authorList>
            <consortium name="WormBaseParasite"/>
        </authorList>
    </citation>
    <scope>IDENTIFICATION</scope>
</reference>
<dbReference type="WBParaSite" id="nRc.2.0.1.t23567-RA">
    <property type="protein sequence ID" value="nRc.2.0.1.t23567-RA"/>
    <property type="gene ID" value="nRc.2.0.1.g23567"/>
</dbReference>
<dbReference type="Proteomes" id="UP000887565">
    <property type="component" value="Unplaced"/>
</dbReference>
<organism evidence="2 3">
    <name type="scientific">Romanomermis culicivorax</name>
    <name type="common">Nematode worm</name>
    <dbReference type="NCBI Taxonomy" id="13658"/>
    <lineage>
        <taxon>Eukaryota</taxon>
        <taxon>Metazoa</taxon>
        <taxon>Ecdysozoa</taxon>
        <taxon>Nematoda</taxon>
        <taxon>Enoplea</taxon>
        <taxon>Dorylaimia</taxon>
        <taxon>Mermithida</taxon>
        <taxon>Mermithoidea</taxon>
        <taxon>Mermithidae</taxon>
        <taxon>Romanomermis</taxon>
    </lineage>
</organism>
<keyword evidence="1" id="KW-0812">Transmembrane</keyword>
<protein>
    <submittedName>
        <fullName evidence="3">Uncharacterized protein</fullName>
    </submittedName>
</protein>
<feature type="transmembrane region" description="Helical" evidence="1">
    <location>
        <begin position="35"/>
        <end position="55"/>
    </location>
</feature>
<keyword evidence="1" id="KW-0472">Membrane</keyword>
<evidence type="ECO:0000256" key="1">
    <source>
        <dbReference type="SAM" id="Phobius"/>
    </source>
</evidence>
<accession>A0A915JBN4</accession>
<name>A0A915JBN4_ROMCU</name>
<keyword evidence="1" id="KW-1133">Transmembrane helix</keyword>